<name>A0A3S5CEB4_9PLAT</name>
<protein>
    <submittedName>
        <fullName evidence="1">Uncharacterized protein</fullName>
    </submittedName>
</protein>
<keyword evidence="2" id="KW-1185">Reference proteome</keyword>
<comment type="caution">
    <text evidence="1">The sequence shown here is derived from an EMBL/GenBank/DDBJ whole genome shotgun (WGS) entry which is preliminary data.</text>
</comment>
<evidence type="ECO:0000313" key="2">
    <source>
        <dbReference type="Proteomes" id="UP000784294"/>
    </source>
</evidence>
<organism evidence="1 2">
    <name type="scientific">Protopolystoma xenopodis</name>
    <dbReference type="NCBI Taxonomy" id="117903"/>
    <lineage>
        <taxon>Eukaryota</taxon>
        <taxon>Metazoa</taxon>
        <taxon>Spiralia</taxon>
        <taxon>Lophotrochozoa</taxon>
        <taxon>Platyhelminthes</taxon>
        <taxon>Monogenea</taxon>
        <taxon>Polyopisthocotylea</taxon>
        <taxon>Polystomatidea</taxon>
        <taxon>Polystomatidae</taxon>
        <taxon>Protopolystoma</taxon>
    </lineage>
</organism>
<sequence length="167" mass="18214">MNHYPSAHIICSCNSSAPVPPYSTGQHYSTSQTGAARFGGGQMQQFDYLSSADASATGRLAAPTVLYRPEESTANWGDLGPLQCEPPKEFQAYPLGPDDDVSAGVPPPQPFVVNLTPNRASPYLQQYQPPLQQQQQQQQQTLGLLGDEAFKASLLKTTWILFEVCRL</sequence>
<reference evidence="1" key="1">
    <citation type="submission" date="2018-11" db="EMBL/GenBank/DDBJ databases">
        <authorList>
            <consortium name="Pathogen Informatics"/>
        </authorList>
    </citation>
    <scope>NUCLEOTIDE SEQUENCE</scope>
</reference>
<dbReference type="Proteomes" id="UP000784294">
    <property type="component" value="Unassembled WGS sequence"/>
</dbReference>
<accession>A0A3S5CEB4</accession>
<proteinExistence type="predicted"/>
<dbReference type="AlphaFoldDB" id="A0A3S5CEB4"/>
<evidence type="ECO:0000313" key="1">
    <source>
        <dbReference type="EMBL" id="VEL14218.1"/>
    </source>
</evidence>
<dbReference type="EMBL" id="CAAALY010020380">
    <property type="protein sequence ID" value="VEL14218.1"/>
    <property type="molecule type" value="Genomic_DNA"/>
</dbReference>
<gene>
    <name evidence="1" type="ORF">PXEA_LOCUS7658</name>
</gene>